<proteinExistence type="predicted"/>
<evidence type="ECO:0000313" key="2">
    <source>
        <dbReference type="EMBL" id="MTH70131.1"/>
    </source>
</evidence>
<evidence type="ECO:0000256" key="1">
    <source>
        <dbReference type="SAM" id="MobiDB-lite"/>
    </source>
</evidence>
<dbReference type="EMBL" id="WMLB01000042">
    <property type="protein sequence ID" value="MTH70131.1"/>
    <property type="molecule type" value="Genomic_DNA"/>
</dbReference>
<comment type="caution">
    <text evidence="2">The sequence shown here is derived from an EMBL/GenBank/DDBJ whole genome shotgun (WGS) entry which is preliminary data.</text>
</comment>
<sequence>MPPLTTPRPATPPCTTSLFAATRPPSFFKQCLTTPAATLVWGQSRCQRADVAAPAPRSYRRRAETPHPNVRRAPRGIRPGRREPPLPAEVDTAERLAEIARATVTVARERGTHAVTLRAVAERLGRSTAFITHFVPSRAELMANALELARSRWDDERRDELGGLLGVERLAALTRWMCTSSPEESVFRSLWIEVIADVRAGHDRAYHLLRSVTDATYASFLEGARAADRAEAARIADILYLYCRGYEVKSVEDPEGWPDDRVQHSLELLLRVLVFDRADAATSA</sequence>
<organism evidence="2 3">
    <name type="scientific">Agromyces bracchium</name>
    <dbReference type="NCBI Taxonomy" id="88376"/>
    <lineage>
        <taxon>Bacteria</taxon>
        <taxon>Bacillati</taxon>
        <taxon>Actinomycetota</taxon>
        <taxon>Actinomycetes</taxon>
        <taxon>Micrococcales</taxon>
        <taxon>Microbacteriaceae</taxon>
        <taxon>Agromyces</taxon>
    </lineage>
</organism>
<dbReference type="Proteomes" id="UP000433071">
    <property type="component" value="Unassembled WGS sequence"/>
</dbReference>
<dbReference type="AlphaFoldDB" id="A0A6I3MAW4"/>
<accession>A0A6I3MAW4</accession>
<gene>
    <name evidence="2" type="ORF">GJ743_17315</name>
</gene>
<keyword evidence="3" id="KW-1185">Reference proteome</keyword>
<protein>
    <submittedName>
        <fullName evidence="2">TetR family transcriptional regulator</fullName>
    </submittedName>
</protein>
<dbReference type="Gene3D" id="1.10.357.10">
    <property type="entry name" value="Tetracycline Repressor, domain 2"/>
    <property type="match status" value="1"/>
</dbReference>
<dbReference type="OrthoDB" id="9816296at2"/>
<name>A0A6I3MAW4_9MICO</name>
<feature type="compositionally biased region" description="Basic residues" evidence="1">
    <location>
        <begin position="69"/>
        <end position="79"/>
    </location>
</feature>
<evidence type="ECO:0000313" key="3">
    <source>
        <dbReference type="Proteomes" id="UP000433071"/>
    </source>
</evidence>
<dbReference type="InterPro" id="IPR009057">
    <property type="entry name" value="Homeodomain-like_sf"/>
</dbReference>
<reference evidence="2 3" key="1">
    <citation type="submission" date="2019-11" db="EMBL/GenBank/DDBJ databases">
        <title>Agromyces kandeliae sp. nov., isolated from mangrove soil.</title>
        <authorList>
            <person name="Wang R."/>
        </authorList>
    </citation>
    <scope>NUCLEOTIDE SEQUENCE [LARGE SCALE GENOMIC DNA]</scope>
    <source>
        <strain evidence="2 3">JCM 11433</strain>
    </source>
</reference>
<dbReference type="SUPFAM" id="SSF46689">
    <property type="entry name" value="Homeodomain-like"/>
    <property type="match status" value="1"/>
</dbReference>
<feature type="region of interest" description="Disordered" evidence="1">
    <location>
        <begin position="52"/>
        <end position="87"/>
    </location>
</feature>